<evidence type="ECO:0000259" key="5">
    <source>
        <dbReference type="Pfam" id="PF04586"/>
    </source>
</evidence>
<evidence type="ECO:0000256" key="3">
    <source>
        <dbReference type="ARBA" id="ARBA00022801"/>
    </source>
</evidence>
<organism evidence="7 8">
    <name type="scientific">Enterobacter ludwigii</name>
    <dbReference type="NCBI Taxonomy" id="299767"/>
    <lineage>
        <taxon>Bacteria</taxon>
        <taxon>Pseudomonadati</taxon>
        <taxon>Pseudomonadota</taxon>
        <taxon>Gammaproteobacteria</taxon>
        <taxon>Enterobacterales</taxon>
        <taxon>Enterobacteriaceae</taxon>
        <taxon>Enterobacter</taxon>
        <taxon>Enterobacter cloacae complex</taxon>
    </lineage>
</organism>
<evidence type="ECO:0000259" key="6">
    <source>
        <dbReference type="Pfam" id="PF05065"/>
    </source>
</evidence>
<reference evidence="7 8" key="1">
    <citation type="submission" date="2023-01" db="EMBL/GenBank/DDBJ databases">
        <title>Genome sequence resource and annotation of Enterobacter ludwigii, an economically important pathogen of seedling wilt with strawberry.</title>
        <authorList>
            <person name="Xie Y."/>
        </authorList>
    </citation>
    <scope>NUCLEOTIDE SEQUENCE [LARGE SCALE GENOMIC DNA]</scope>
    <source>
        <strain evidence="7 8">CM-TZ4</strain>
    </source>
</reference>
<dbReference type="Pfam" id="PF04586">
    <property type="entry name" value="Peptidase_S78"/>
    <property type="match status" value="1"/>
</dbReference>
<evidence type="ECO:0000313" key="7">
    <source>
        <dbReference type="EMBL" id="WCE14728.1"/>
    </source>
</evidence>
<dbReference type="InterPro" id="IPR054613">
    <property type="entry name" value="Peptidase_S78_dom"/>
</dbReference>
<dbReference type="SUPFAM" id="SSF56563">
    <property type="entry name" value="Major capsid protein gp5"/>
    <property type="match status" value="1"/>
</dbReference>
<dbReference type="RefSeq" id="WP_271661454.1">
    <property type="nucleotide sequence ID" value="NZ_CP116347.1"/>
</dbReference>
<keyword evidence="8" id="KW-1185">Reference proteome</keyword>
<dbReference type="GO" id="GO:0006508">
    <property type="term" value="P:proteolysis"/>
    <property type="evidence" value="ECO:0007669"/>
    <property type="project" value="UniProtKB-KW"/>
</dbReference>
<keyword evidence="3" id="KW-0378">Hydrolase</keyword>
<keyword evidence="4" id="KW-0175">Coiled coil</keyword>
<evidence type="ECO:0000256" key="1">
    <source>
        <dbReference type="ARBA" id="ARBA00022612"/>
    </source>
</evidence>
<evidence type="ECO:0000256" key="4">
    <source>
        <dbReference type="SAM" id="Coils"/>
    </source>
</evidence>
<keyword evidence="1" id="KW-1188">Viral release from host cell</keyword>
<dbReference type="InterPro" id="IPR054612">
    <property type="entry name" value="Phage_capsid-like_C"/>
</dbReference>
<dbReference type="Gene3D" id="3.30.2400.10">
    <property type="entry name" value="Major capsid protein gp5"/>
    <property type="match status" value="1"/>
</dbReference>
<dbReference type="EMBL" id="CP116347">
    <property type="protein sequence ID" value="WCE14728.1"/>
    <property type="molecule type" value="Genomic_DNA"/>
</dbReference>
<keyword evidence="2" id="KW-0645">Protease</keyword>
<dbReference type="GO" id="GO:0008233">
    <property type="term" value="F:peptidase activity"/>
    <property type="evidence" value="ECO:0007669"/>
    <property type="project" value="UniProtKB-KW"/>
</dbReference>
<name>A0AAX3LF55_9ENTR</name>
<feature type="domain" description="Phage capsid-like C-terminal" evidence="6">
    <location>
        <begin position="355"/>
        <end position="612"/>
    </location>
</feature>
<dbReference type="Pfam" id="PF05065">
    <property type="entry name" value="Phage_capsid"/>
    <property type="match status" value="1"/>
</dbReference>
<dbReference type="AlphaFoldDB" id="A0AAX3LF55"/>
<proteinExistence type="predicted"/>
<dbReference type="Proteomes" id="UP001210538">
    <property type="component" value="Chromosome"/>
</dbReference>
<accession>A0AAX3LF55</accession>
<sequence>MEIKQQKRELTIPLQAIDIESRTIDVAFCSENPVERDINGEIYYEILLCGSENADLRRLNNNGAVLFNHNHDELIGAVVSARMDSDRVGRATLKISSTANDEWEMIKEGVLTHISIGYNINDYRIEGNRILVTSYEIYEVSLVSIPADVLAGVGRSLESSIDPEILNSTNNTINEDQSMEDDKSLADVVEEQVEAIEEVVEEIVETIESEVEEVVETIEETVEEVVETISERELELQKEIDVLREQLEKKTLNSTEENDRVRELNALGQVLNIDVSEAIEKGISISDFKRQLNDIKTPNHDKDINKMENKNLLKDMVRAIRTGDKSSLEAYDRGEFGFVRAVVPATNTTTAAGAVADDLQDQYIPELLKISALGQLNPTVYSGLAGRGNLSIPKAAGVAPVFKKYAEAESQDDSIASFTKVTLTPTAFGGGIPLSKSAILTAPNIEQFVQSELMRYSANGLEQWTMDTIVDAAPVHNVATAGTITLADVQAAIAKLAQANVDMRGVKAVMNAKTLSTLRQIAVLDNTAAKAMVEGYRAVEMWLADEVRVVVSEFVADGEILMGDFSNVIIGNWQGQEIDFDDTTYRSSNTIVYRVWDYSDIQLAHAEAFVNIVIGA</sequence>
<evidence type="ECO:0000256" key="2">
    <source>
        <dbReference type="ARBA" id="ARBA00022670"/>
    </source>
</evidence>
<gene>
    <name evidence="7" type="ORF">PHA72_07645</name>
</gene>
<evidence type="ECO:0000313" key="8">
    <source>
        <dbReference type="Proteomes" id="UP001210538"/>
    </source>
</evidence>
<feature type="domain" description="Prohead serine protease" evidence="5">
    <location>
        <begin position="62"/>
        <end position="151"/>
    </location>
</feature>
<protein>
    <submittedName>
        <fullName evidence="7">Phage major capsid protein</fullName>
    </submittedName>
</protein>
<dbReference type="Gene3D" id="3.30.2320.10">
    <property type="entry name" value="hypothetical protein PF0899 domain"/>
    <property type="match status" value="1"/>
</dbReference>
<feature type="coiled-coil region" evidence="4">
    <location>
        <begin position="186"/>
        <end position="253"/>
    </location>
</feature>